<organism evidence="1 2">
    <name type="scientific">Streptococcus constellatus</name>
    <dbReference type="NCBI Taxonomy" id="76860"/>
    <lineage>
        <taxon>Bacteria</taxon>
        <taxon>Bacillati</taxon>
        <taxon>Bacillota</taxon>
        <taxon>Bacilli</taxon>
        <taxon>Lactobacillales</taxon>
        <taxon>Streptococcaceae</taxon>
        <taxon>Streptococcus</taxon>
        <taxon>Streptococcus anginosus group</taxon>
    </lineage>
</organism>
<reference evidence="1 2" key="1">
    <citation type="submission" date="2019-07" db="EMBL/GenBank/DDBJ databases">
        <authorList>
            <person name="Hibberd C M."/>
            <person name="Gehrig L. J."/>
            <person name="Chang H.-W."/>
            <person name="Venkatesh S."/>
        </authorList>
    </citation>
    <scope>NUCLEOTIDE SEQUENCE [LARGE SCALE GENOMIC DNA]</scope>
    <source>
        <strain evidence="1">Streptococcus_constellatus_SS_Bg39</strain>
    </source>
</reference>
<proteinExistence type="predicted"/>
<evidence type="ECO:0008006" key="3">
    <source>
        <dbReference type="Google" id="ProtNLM"/>
    </source>
</evidence>
<accession>A0A564T8L8</accession>
<evidence type="ECO:0000313" key="2">
    <source>
        <dbReference type="Proteomes" id="UP000385544"/>
    </source>
</evidence>
<dbReference type="GO" id="GO:0003824">
    <property type="term" value="F:catalytic activity"/>
    <property type="evidence" value="ECO:0007669"/>
    <property type="project" value="InterPro"/>
</dbReference>
<dbReference type="EMBL" id="CABHMZ010000021">
    <property type="protein sequence ID" value="VUX03790.1"/>
    <property type="molecule type" value="Genomic_DNA"/>
</dbReference>
<gene>
    <name evidence="1" type="ORF">SCSS39_01342</name>
</gene>
<dbReference type="AlphaFoldDB" id="A0A564T8L8"/>
<sequence length="50" mass="5726">MDIWEKMYEEAKKLYDPHEVSPFVYANHVVAAIEAEDGKIYTGFCFAPTA</sequence>
<evidence type="ECO:0000313" key="1">
    <source>
        <dbReference type="EMBL" id="VUX03790.1"/>
    </source>
</evidence>
<dbReference type="OrthoDB" id="9799092at2"/>
<dbReference type="InterPro" id="IPR016193">
    <property type="entry name" value="Cytidine_deaminase-like"/>
</dbReference>
<name>A0A564T8L8_STRCV</name>
<protein>
    <recommendedName>
        <fullName evidence="3">Cytidine deaminase</fullName>
    </recommendedName>
</protein>
<dbReference type="SUPFAM" id="SSF53927">
    <property type="entry name" value="Cytidine deaminase-like"/>
    <property type="match status" value="1"/>
</dbReference>
<dbReference type="Proteomes" id="UP000385544">
    <property type="component" value="Unassembled WGS sequence"/>
</dbReference>